<feature type="transmembrane region" description="Helical" evidence="1">
    <location>
        <begin position="120"/>
        <end position="140"/>
    </location>
</feature>
<organism evidence="2 3">
    <name type="scientific">Brevibacterium sandarakinum</name>
    <dbReference type="NCBI Taxonomy" id="629680"/>
    <lineage>
        <taxon>Bacteria</taxon>
        <taxon>Bacillati</taxon>
        <taxon>Actinomycetota</taxon>
        <taxon>Actinomycetes</taxon>
        <taxon>Micrococcales</taxon>
        <taxon>Brevibacteriaceae</taxon>
        <taxon>Brevibacterium</taxon>
    </lineage>
</organism>
<accession>A0A1H1V2Y6</accession>
<sequence length="211" mass="22255">MLFPGGLLIVIGASLRDVLPGLGLPLAMLGFLLLIAWPIFTITVHVRHERRLKRQQKRDSESVALTQARIPSEDLSVRDPLHTFVTTVETLILMFGLPVAFLGGLGVFCLVTAGDDPNQKVLKAAIGVGSLGLLGGYLLILLRGRSQQTLRIIGVAVAVFGLAGLVAVASVLVSEGVTSVGDIVMAIAGVVMTAAGTWLAITGRNTVKRRD</sequence>
<dbReference type="Proteomes" id="UP000199700">
    <property type="component" value="Chromosome"/>
</dbReference>
<reference evidence="2" key="1">
    <citation type="submission" date="2016-10" db="EMBL/GenBank/DDBJ databases">
        <authorList>
            <person name="Varghese N."/>
            <person name="Submissions S."/>
        </authorList>
    </citation>
    <scope>NUCLEOTIDE SEQUENCE [LARGE SCALE GENOMIC DNA]</scope>
    <source>
        <strain evidence="2">DSM 22082</strain>
    </source>
</reference>
<feature type="transmembrane region" description="Helical" evidence="1">
    <location>
        <begin position="91"/>
        <end position="114"/>
    </location>
</feature>
<dbReference type="STRING" id="629680.SAMN04489751_2877"/>
<keyword evidence="3" id="KW-1185">Reference proteome</keyword>
<gene>
    <name evidence="2" type="ORF">SAMN04489751_2877</name>
</gene>
<name>A0A1H1V2Y6_BRESA</name>
<proteinExistence type="predicted"/>
<feature type="transmembrane region" description="Helical" evidence="1">
    <location>
        <begin position="26"/>
        <end position="46"/>
    </location>
</feature>
<evidence type="ECO:0000313" key="3">
    <source>
        <dbReference type="Proteomes" id="UP000199700"/>
    </source>
</evidence>
<evidence type="ECO:0000256" key="1">
    <source>
        <dbReference type="SAM" id="Phobius"/>
    </source>
</evidence>
<keyword evidence="1" id="KW-1133">Transmembrane helix</keyword>
<feature type="transmembrane region" description="Helical" evidence="1">
    <location>
        <begin position="152"/>
        <end position="173"/>
    </location>
</feature>
<evidence type="ECO:0000313" key="2">
    <source>
        <dbReference type="EMBL" id="SDS79072.1"/>
    </source>
</evidence>
<feature type="transmembrane region" description="Helical" evidence="1">
    <location>
        <begin position="179"/>
        <end position="201"/>
    </location>
</feature>
<dbReference type="EMBL" id="LT629739">
    <property type="protein sequence ID" value="SDS79072.1"/>
    <property type="molecule type" value="Genomic_DNA"/>
</dbReference>
<keyword evidence="1" id="KW-0812">Transmembrane</keyword>
<protein>
    <recommendedName>
        <fullName evidence="4">Transmembrane protein</fullName>
    </recommendedName>
</protein>
<keyword evidence="1" id="KW-0472">Membrane</keyword>
<dbReference type="AlphaFoldDB" id="A0A1H1V2Y6"/>
<evidence type="ECO:0008006" key="4">
    <source>
        <dbReference type="Google" id="ProtNLM"/>
    </source>
</evidence>